<dbReference type="GO" id="GO:0004623">
    <property type="term" value="F:phospholipase A2 activity"/>
    <property type="evidence" value="ECO:0007669"/>
    <property type="project" value="InterPro"/>
</dbReference>
<dbReference type="STRING" id="147828.A0A4S2MDJ8"/>
<reference evidence="5 6" key="1">
    <citation type="journal article" date="2019" name="BMC Genomics">
        <title>New insights from Opisthorchis felineus genome: update on genomics of the epidemiologically important liver flukes.</title>
        <authorList>
            <person name="Ershov N.I."/>
            <person name="Mordvinov V.A."/>
            <person name="Prokhortchouk E.B."/>
            <person name="Pakharukova M.Y."/>
            <person name="Gunbin K.V."/>
            <person name="Ustyantsev K."/>
            <person name="Genaev M.A."/>
            <person name="Blinov A.G."/>
            <person name="Mazur A."/>
            <person name="Boulygina E."/>
            <person name="Tsygankova S."/>
            <person name="Khrameeva E."/>
            <person name="Chekanov N."/>
            <person name="Fan G."/>
            <person name="Xiao A."/>
            <person name="Zhang H."/>
            <person name="Xu X."/>
            <person name="Yang H."/>
            <person name="Solovyev V."/>
            <person name="Lee S.M."/>
            <person name="Liu X."/>
            <person name="Afonnikov D.A."/>
            <person name="Skryabin K.G."/>
        </authorList>
    </citation>
    <scope>NUCLEOTIDE SEQUENCE [LARGE SCALE GENOMIC DNA]</scope>
    <source>
        <strain evidence="5">AK-0245</strain>
        <tissue evidence="5">Whole organism</tissue>
    </source>
</reference>
<evidence type="ECO:0000313" key="5">
    <source>
        <dbReference type="EMBL" id="TGZ72267.1"/>
    </source>
</evidence>
<sequence>MYSLVCAVVCFICQALAAPTRENGSTTLSWDSQYLIKMNLTDDAQLIVWSLFPNQSTEIHWKDNSSGDWMQVDLLRDSPQGETISLRLYLDEQRLLRNCVADPDDIGEPVPPETSSISTTVPEFTIFSIASLLFTCRLFQDGSFLDKNWLANLTDRIDDKLFSALRMPNTNYCGPSNVANPNKSLGLARKTDQCCYDHDICSYTIKPGETKYGIENTHKGAMLHCSCDLEFCGCLKRTRTLTAYAVGIAYFSVYQPECFYFSDGTMQQAIKRPSYNFITQPTCQDPVRTEMV</sequence>
<keyword evidence="6" id="KW-1185">Reference proteome</keyword>
<feature type="domain" description="Phospholipase A2-like central" evidence="4">
    <location>
        <begin position="167"/>
        <end position="260"/>
    </location>
</feature>
<dbReference type="SMR" id="A0A4S2MDJ8"/>
<keyword evidence="3" id="KW-0732">Signal</keyword>
<evidence type="ECO:0000313" key="6">
    <source>
        <dbReference type="Proteomes" id="UP000308267"/>
    </source>
</evidence>
<dbReference type="GO" id="GO:0005576">
    <property type="term" value="C:extracellular region"/>
    <property type="evidence" value="ECO:0007669"/>
    <property type="project" value="UniProtKB-SubCell"/>
</dbReference>
<accession>A0A4S2MDJ8</accession>
<organism evidence="5 6">
    <name type="scientific">Opisthorchis felineus</name>
    <dbReference type="NCBI Taxonomy" id="147828"/>
    <lineage>
        <taxon>Eukaryota</taxon>
        <taxon>Metazoa</taxon>
        <taxon>Spiralia</taxon>
        <taxon>Lophotrochozoa</taxon>
        <taxon>Platyhelminthes</taxon>
        <taxon>Trematoda</taxon>
        <taxon>Digenea</taxon>
        <taxon>Opisthorchiida</taxon>
        <taxon>Opisthorchiata</taxon>
        <taxon>Opisthorchiidae</taxon>
        <taxon>Opisthorchis</taxon>
    </lineage>
</organism>
<dbReference type="Pfam" id="PF05826">
    <property type="entry name" value="Phospholip_A2_2"/>
    <property type="match status" value="1"/>
</dbReference>
<dbReference type="GO" id="GO:0006644">
    <property type="term" value="P:phospholipid metabolic process"/>
    <property type="evidence" value="ECO:0007669"/>
    <property type="project" value="InterPro"/>
</dbReference>
<name>A0A4S2MDJ8_OPIFE</name>
<dbReference type="PANTHER" id="PTHR12253">
    <property type="entry name" value="RH14732P"/>
    <property type="match status" value="1"/>
</dbReference>
<evidence type="ECO:0000256" key="3">
    <source>
        <dbReference type="SAM" id="SignalP"/>
    </source>
</evidence>
<gene>
    <name evidence="5" type="ORF">CRM22_002200</name>
</gene>
<proteinExistence type="predicted"/>
<keyword evidence="2" id="KW-0964">Secreted</keyword>
<dbReference type="PROSITE" id="PS00118">
    <property type="entry name" value="PA2_HIS"/>
    <property type="match status" value="1"/>
</dbReference>
<dbReference type="EMBL" id="SJOL01003902">
    <property type="protein sequence ID" value="TGZ72267.1"/>
    <property type="molecule type" value="Genomic_DNA"/>
</dbReference>
<dbReference type="GO" id="GO:0050482">
    <property type="term" value="P:arachidonate secretion"/>
    <property type="evidence" value="ECO:0007669"/>
    <property type="project" value="InterPro"/>
</dbReference>
<evidence type="ECO:0000256" key="1">
    <source>
        <dbReference type="ARBA" id="ARBA00004613"/>
    </source>
</evidence>
<feature type="chain" id="PRO_5020481036" description="Phospholipase A2-like central domain-containing protein" evidence="3">
    <location>
        <begin position="18"/>
        <end position="292"/>
    </location>
</feature>
<dbReference type="OrthoDB" id="8187220at2759"/>
<feature type="signal peptide" evidence="3">
    <location>
        <begin position="1"/>
        <end position="17"/>
    </location>
</feature>
<dbReference type="InterPro" id="IPR033113">
    <property type="entry name" value="PLA2_histidine"/>
</dbReference>
<evidence type="ECO:0000259" key="4">
    <source>
        <dbReference type="Pfam" id="PF05826"/>
    </source>
</evidence>
<dbReference type="SUPFAM" id="SSF48619">
    <property type="entry name" value="Phospholipase A2, PLA2"/>
    <property type="match status" value="1"/>
</dbReference>
<evidence type="ECO:0000256" key="2">
    <source>
        <dbReference type="ARBA" id="ARBA00022525"/>
    </source>
</evidence>
<dbReference type="InterPro" id="IPR036444">
    <property type="entry name" value="PLipase_A2_dom_sf"/>
</dbReference>
<comment type="subcellular location">
    <subcellularLocation>
        <location evidence="1">Secreted</location>
    </subcellularLocation>
</comment>
<dbReference type="Gene3D" id="1.20.90.10">
    <property type="entry name" value="Phospholipase A2 domain"/>
    <property type="match status" value="1"/>
</dbReference>
<dbReference type="Proteomes" id="UP000308267">
    <property type="component" value="Unassembled WGS sequence"/>
</dbReference>
<comment type="caution">
    <text evidence="5">The sequence shown here is derived from an EMBL/GenBank/DDBJ whole genome shotgun (WGS) entry which is preliminary data.</text>
</comment>
<dbReference type="InterPro" id="IPR016090">
    <property type="entry name" value="PLA2-like_dom"/>
</dbReference>
<dbReference type="AlphaFoldDB" id="A0A4S2MDJ8"/>
<protein>
    <recommendedName>
        <fullName evidence="4">Phospholipase A2-like central domain-containing protein</fullName>
    </recommendedName>
</protein>